<evidence type="ECO:0000313" key="19">
    <source>
        <dbReference type="Proteomes" id="UP000001646"/>
    </source>
</evidence>
<evidence type="ECO:0000259" key="17">
    <source>
        <dbReference type="PROSITE" id="PS50157"/>
    </source>
</evidence>
<comment type="subcellular location">
    <subcellularLocation>
        <location evidence="2">Nucleus</location>
    </subcellularLocation>
</comment>
<reference evidence="18" key="1">
    <citation type="submission" date="2009-12" db="EMBL/GenBank/DDBJ databases">
        <title>The Genome Sequence of Anolis carolinensis (Green Anole Lizard).</title>
        <authorList>
            <consortium name="The Genome Sequencing Platform"/>
            <person name="Di Palma F."/>
            <person name="Alfoldi J."/>
            <person name="Heiman D."/>
            <person name="Young S."/>
            <person name="Grabherr M."/>
            <person name="Johnson J."/>
            <person name="Lander E.S."/>
            <person name="Lindblad-Toh K."/>
        </authorList>
    </citation>
    <scope>NUCLEOTIDE SEQUENCE [LARGE SCALE GENOMIC DNA]</scope>
    <source>
        <strain evidence="18">JBL SC #1</strain>
    </source>
</reference>
<feature type="region of interest" description="Disordered" evidence="16">
    <location>
        <begin position="838"/>
        <end position="873"/>
    </location>
</feature>
<dbReference type="InterPro" id="IPR050636">
    <property type="entry name" value="C2H2-ZF_domain-containing"/>
</dbReference>
<evidence type="ECO:0000256" key="1">
    <source>
        <dbReference type="ARBA" id="ARBA00003767"/>
    </source>
</evidence>
<evidence type="ECO:0000256" key="13">
    <source>
        <dbReference type="ARBA" id="ARBA00023242"/>
    </source>
</evidence>
<evidence type="ECO:0000256" key="14">
    <source>
        <dbReference type="ARBA" id="ARBA00068598"/>
    </source>
</evidence>
<dbReference type="GO" id="GO:0003677">
    <property type="term" value="F:DNA binding"/>
    <property type="evidence" value="ECO:0007669"/>
    <property type="project" value="UniProtKB-KW"/>
</dbReference>
<feature type="domain" description="C2H2-type" evidence="17">
    <location>
        <begin position="272"/>
        <end position="299"/>
    </location>
</feature>
<keyword evidence="10" id="KW-0805">Transcription regulation</keyword>
<keyword evidence="12" id="KW-0804">Transcription</keyword>
<feature type="compositionally biased region" description="Low complexity" evidence="16">
    <location>
        <begin position="541"/>
        <end position="555"/>
    </location>
</feature>
<evidence type="ECO:0000256" key="6">
    <source>
        <dbReference type="ARBA" id="ARBA00022723"/>
    </source>
</evidence>
<reference evidence="18" key="2">
    <citation type="submission" date="2025-08" db="UniProtKB">
        <authorList>
            <consortium name="Ensembl"/>
        </authorList>
    </citation>
    <scope>IDENTIFICATION</scope>
</reference>
<keyword evidence="5" id="KW-0597">Phosphoprotein</keyword>
<evidence type="ECO:0000256" key="3">
    <source>
        <dbReference type="ARBA" id="ARBA00006991"/>
    </source>
</evidence>
<dbReference type="InterPro" id="IPR013087">
    <property type="entry name" value="Znf_C2H2_type"/>
</dbReference>
<evidence type="ECO:0000256" key="15">
    <source>
        <dbReference type="PROSITE-ProRule" id="PRU00042"/>
    </source>
</evidence>
<dbReference type="FunFam" id="3.30.160.60:FF:000202">
    <property type="entry name" value="Zinc finger protein 574"/>
    <property type="match status" value="1"/>
</dbReference>
<dbReference type="FunFam" id="3.30.160.60:FF:000557">
    <property type="entry name" value="zinc finger and SCAN domain-containing protein 29"/>
    <property type="match status" value="1"/>
</dbReference>
<feature type="region of interest" description="Disordered" evidence="16">
    <location>
        <begin position="91"/>
        <end position="129"/>
    </location>
</feature>
<feature type="domain" description="C2H2-type" evidence="17">
    <location>
        <begin position="160"/>
        <end position="182"/>
    </location>
</feature>
<dbReference type="FunFam" id="3.30.160.60:FF:001184">
    <property type="entry name" value="zinc finger protein 574"/>
    <property type="match status" value="1"/>
</dbReference>
<evidence type="ECO:0000256" key="4">
    <source>
        <dbReference type="ARBA" id="ARBA00022481"/>
    </source>
</evidence>
<dbReference type="FunFam" id="3.30.160.60:FF:000381">
    <property type="entry name" value="zinc finger protein 574"/>
    <property type="match status" value="1"/>
</dbReference>
<keyword evidence="9" id="KW-0862">Zinc</keyword>
<feature type="domain" description="C2H2-type" evidence="17">
    <location>
        <begin position="338"/>
        <end position="366"/>
    </location>
</feature>
<feature type="domain" description="C2H2-type" evidence="17">
    <location>
        <begin position="647"/>
        <end position="674"/>
    </location>
</feature>
<feature type="domain" description="C2H2-type" evidence="17">
    <location>
        <begin position="815"/>
        <end position="837"/>
    </location>
</feature>
<dbReference type="Gene3D" id="3.30.160.60">
    <property type="entry name" value="Classic Zinc Finger"/>
    <property type="match status" value="13"/>
</dbReference>
<feature type="compositionally biased region" description="Acidic residues" evidence="16">
    <location>
        <begin position="556"/>
        <end position="565"/>
    </location>
</feature>
<evidence type="ECO:0000313" key="18">
    <source>
        <dbReference type="Ensembl" id="ENSACAP00000003369.3"/>
    </source>
</evidence>
<dbReference type="InParanoid" id="H9G7K0"/>
<sequence length="1063" mass="117476">MMLHGVIHSETGLQYTVSVDGASDFHSGNPGLTLQWHSLTKRGEKYTKICTKQGSKHLTMAAQQLMNKEMYSPYVFLFSVRPLLLPEKAGPNREKGAAQASGLLGRPSSAGSDPPGCVSSGREPGQGRLPAILRPASSREPLPAMAESPEETLLYVEHHYVCSECNQQFGSLEEALVHQETHLCSPEQEQQQHQPQQYEVVGLAEAGLVAGGEGAVFQTLAVQESQYQCLECGQILLSPAQLLEHQEMHLKMATQESEPLAKALVSSSQIHYECTECKALFASQDVWLAHRQSHRKPLEPPAPAHPPQSRALVSLEHSYRKPEEAAAALGGTVQLLIYECGDCLQLFQSTAEFVEHQATHHVIQAPPGPQVREALPAVAEAKETPGTATTGHNGLALVAPSSVTASDHSYELKNNPGEQPALVPRKASKPAAKALLCVECNQLCPSAHKLELHMRSHQQGAFKCPLCAKVLPSPAALEKHREEHSGESRFLCVDCGLGFGTEAVLLSHRRTHSSNPLYRCACGKTFINMTKFLYHRRSHSSGEAPDAPSSPPEEQQPWEEGEEQGGGEASPMEVPEQQREEEGDEEEEEEVVPVALICSVRDVALSVRGGGPQGAGEFSCQICEKTFPKQNQLSRHQRFAHKMERRHKCPTCGKMFKKKSHMRNHLLTHTGERPFHCKECSKSFNSPANLQRHRLTHTGERPYRCEICQKCFTQSSTLQQHLLVHNRLYPYKCQECGSVFHRPYRLLMHRYHHTGEYPYKCQTCGRSFLLRRLLEVHQLSHTGQQPHRCTSGCGAAFVSAEQLREHKCGKMSRHFECSVCSKKVGSTAQLRAHERLHGDLGVPPGAVPPGQEGPPEPPAPPPPPPRPRRAPSKAYECGDCKKLFSTETSLQVHRRIHTGERPYPCLDCGKAFRQSTHLKDHQRLHTGEKPFKCGECGKAFTIAVRLAEHKRIHTGERPYKCDDCGKAYRSFSNLWKHRKLHQQQRLQHEQEIMAEAMAAAAAAAAAATSAAPTPSSGPSEPVYGNAVTIMETIPVLETIEIYPTDGGVHFENIQVENVQIGGV</sequence>
<dbReference type="SMART" id="SM00355">
    <property type="entry name" value="ZnF_C2H2"/>
    <property type="match status" value="20"/>
</dbReference>
<evidence type="ECO:0000256" key="9">
    <source>
        <dbReference type="ARBA" id="ARBA00022833"/>
    </source>
</evidence>
<keyword evidence="13" id="KW-0539">Nucleus</keyword>
<keyword evidence="4" id="KW-0488">Methylation</keyword>
<feature type="domain" description="C2H2-type" evidence="17">
    <location>
        <begin position="490"/>
        <end position="517"/>
    </location>
</feature>
<accession>H9G7K0</accession>
<dbReference type="GO" id="GO:0032502">
    <property type="term" value="P:developmental process"/>
    <property type="evidence" value="ECO:0007669"/>
    <property type="project" value="UniProtKB-ARBA"/>
</dbReference>
<feature type="compositionally biased region" description="Pro residues" evidence="16">
    <location>
        <begin position="845"/>
        <end position="865"/>
    </location>
</feature>
<keyword evidence="6" id="KW-0479">Metal-binding</keyword>
<feature type="domain" description="C2H2-type" evidence="17">
    <location>
        <begin position="618"/>
        <end position="646"/>
    </location>
</feature>
<feature type="domain" description="C2H2-type" evidence="17">
    <location>
        <begin position="903"/>
        <end position="930"/>
    </location>
</feature>
<evidence type="ECO:0000256" key="16">
    <source>
        <dbReference type="SAM" id="MobiDB-lite"/>
    </source>
</evidence>
<feature type="domain" description="C2H2-type" evidence="17">
    <location>
        <begin position="759"/>
        <end position="786"/>
    </location>
</feature>
<keyword evidence="19" id="KW-1185">Reference proteome</keyword>
<feature type="domain" description="C2H2-type" evidence="17">
    <location>
        <begin position="703"/>
        <end position="730"/>
    </location>
</feature>
<dbReference type="FunFam" id="3.30.160.60:FF:002090">
    <property type="entry name" value="Zinc finger protein 473"/>
    <property type="match status" value="1"/>
</dbReference>
<feature type="domain" description="C2H2-type" evidence="17">
    <location>
        <begin position="959"/>
        <end position="986"/>
    </location>
</feature>
<dbReference type="InterPro" id="IPR036236">
    <property type="entry name" value="Znf_C2H2_sf"/>
</dbReference>
<evidence type="ECO:0000256" key="8">
    <source>
        <dbReference type="ARBA" id="ARBA00022771"/>
    </source>
</evidence>
<dbReference type="AlphaFoldDB" id="H9G7K0"/>
<dbReference type="HOGENOM" id="CLU_002678_24_1_1"/>
<dbReference type="PROSITE" id="PS50157">
    <property type="entry name" value="ZINC_FINGER_C2H2_2"/>
    <property type="match status" value="18"/>
</dbReference>
<organism evidence="18 19">
    <name type="scientific">Anolis carolinensis</name>
    <name type="common">Green anole</name>
    <name type="synonym">American chameleon</name>
    <dbReference type="NCBI Taxonomy" id="28377"/>
    <lineage>
        <taxon>Eukaryota</taxon>
        <taxon>Metazoa</taxon>
        <taxon>Chordata</taxon>
        <taxon>Craniata</taxon>
        <taxon>Vertebrata</taxon>
        <taxon>Euteleostomi</taxon>
        <taxon>Lepidosauria</taxon>
        <taxon>Squamata</taxon>
        <taxon>Bifurcata</taxon>
        <taxon>Unidentata</taxon>
        <taxon>Episquamata</taxon>
        <taxon>Toxicofera</taxon>
        <taxon>Iguania</taxon>
        <taxon>Dactyloidae</taxon>
        <taxon>Anolis</taxon>
    </lineage>
</organism>
<evidence type="ECO:0000256" key="11">
    <source>
        <dbReference type="ARBA" id="ARBA00023125"/>
    </source>
</evidence>
<keyword evidence="8 15" id="KW-0863">Zinc-finger</keyword>
<feature type="domain" description="C2H2-type" evidence="17">
    <location>
        <begin position="227"/>
        <end position="249"/>
    </location>
</feature>
<evidence type="ECO:0000256" key="7">
    <source>
        <dbReference type="ARBA" id="ARBA00022737"/>
    </source>
</evidence>
<dbReference type="PROSITE" id="PS00028">
    <property type="entry name" value="ZINC_FINGER_C2H2_1"/>
    <property type="match status" value="18"/>
</dbReference>
<protein>
    <recommendedName>
        <fullName evidence="14">Zinc finger protein 574</fullName>
    </recommendedName>
</protein>
<dbReference type="GO" id="GO:0005634">
    <property type="term" value="C:nucleus"/>
    <property type="evidence" value="ECO:0007669"/>
    <property type="project" value="UniProtKB-SubCell"/>
</dbReference>
<dbReference type="PANTHER" id="PTHR47772">
    <property type="entry name" value="ZINC FINGER PROTEIN 200"/>
    <property type="match status" value="1"/>
</dbReference>
<dbReference type="PANTHER" id="PTHR47772:SF13">
    <property type="entry name" value="GASTRULA ZINC FINGER PROTEIN XLCGF49.1-LIKE-RELATED"/>
    <property type="match status" value="1"/>
</dbReference>
<comment type="function">
    <text evidence="1">May be involved in transcriptional regulation.</text>
</comment>
<dbReference type="Pfam" id="PF00096">
    <property type="entry name" value="zf-C2H2"/>
    <property type="match status" value="8"/>
</dbReference>
<dbReference type="FunFam" id="3.30.160.60:FF:001289">
    <property type="entry name" value="Zinc finger protein 574"/>
    <property type="match status" value="1"/>
</dbReference>
<dbReference type="FunFam" id="3.30.160.60:FF:000145">
    <property type="entry name" value="Zinc finger protein 574"/>
    <property type="match status" value="1"/>
</dbReference>
<keyword evidence="7" id="KW-0677">Repeat</keyword>
<feature type="region of interest" description="Disordered" evidence="16">
    <location>
        <begin position="537"/>
        <end position="591"/>
    </location>
</feature>
<feature type="domain" description="C2H2-type" evidence="17">
    <location>
        <begin position="675"/>
        <end position="702"/>
    </location>
</feature>
<dbReference type="Pfam" id="PF13912">
    <property type="entry name" value="zf-C2H2_6"/>
    <property type="match status" value="3"/>
</dbReference>
<evidence type="ECO:0000256" key="2">
    <source>
        <dbReference type="ARBA" id="ARBA00004123"/>
    </source>
</evidence>
<dbReference type="FunFam" id="3.30.160.60:FF:001310">
    <property type="entry name" value="zinc finger protein 664"/>
    <property type="match status" value="1"/>
</dbReference>
<reference evidence="18" key="3">
    <citation type="submission" date="2025-09" db="UniProtKB">
        <authorList>
            <consortium name="Ensembl"/>
        </authorList>
    </citation>
    <scope>IDENTIFICATION</scope>
</reference>
<dbReference type="GeneTree" id="ENSGT00940000161799"/>
<evidence type="ECO:0000256" key="10">
    <source>
        <dbReference type="ARBA" id="ARBA00023015"/>
    </source>
</evidence>
<dbReference type="Ensembl" id="ENSACAT00000003452.3">
    <property type="protein sequence ID" value="ENSACAP00000003369.3"/>
    <property type="gene ID" value="ENSACAG00000003465.3"/>
</dbReference>
<feature type="domain" description="C2H2-type" evidence="17">
    <location>
        <begin position="462"/>
        <end position="489"/>
    </location>
</feature>
<dbReference type="Bgee" id="ENSACAG00000003465">
    <property type="expression patterns" value="Expressed in skeletal muscle tissue and 12 other cell types or tissues"/>
</dbReference>
<feature type="domain" description="C2H2-type" evidence="17">
    <location>
        <begin position="731"/>
        <end position="758"/>
    </location>
</feature>
<dbReference type="GO" id="GO:0008270">
    <property type="term" value="F:zinc ion binding"/>
    <property type="evidence" value="ECO:0007669"/>
    <property type="project" value="UniProtKB-KW"/>
</dbReference>
<feature type="domain" description="C2H2-type" evidence="17">
    <location>
        <begin position="931"/>
        <end position="958"/>
    </location>
</feature>
<name>H9G7K0_ANOCA</name>
<dbReference type="eggNOG" id="KOG1721">
    <property type="taxonomic scope" value="Eukaryota"/>
</dbReference>
<proteinExistence type="inferred from homology"/>
<evidence type="ECO:0000256" key="5">
    <source>
        <dbReference type="ARBA" id="ARBA00022553"/>
    </source>
</evidence>
<comment type="similarity">
    <text evidence="3">Belongs to the krueppel C2H2-type zinc-finger protein family.</text>
</comment>
<keyword evidence="11" id="KW-0238">DNA-binding</keyword>
<feature type="domain" description="C2H2-type" evidence="17">
    <location>
        <begin position="518"/>
        <end position="544"/>
    </location>
</feature>
<feature type="domain" description="C2H2-type" evidence="17">
    <location>
        <begin position="875"/>
        <end position="902"/>
    </location>
</feature>
<dbReference type="SUPFAM" id="SSF57667">
    <property type="entry name" value="beta-beta-alpha zinc fingers"/>
    <property type="match status" value="9"/>
</dbReference>
<evidence type="ECO:0000256" key="12">
    <source>
        <dbReference type="ARBA" id="ARBA00023163"/>
    </source>
</evidence>
<feature type="compositionally biased region" description="Acidic residues" evidence="16">
    <location>
        <begin position="579"/>
        <end position="591"/>
    </location>
</feature>
<dbReference type="Proteomes" id="UP000001646">
    <property type="component" value="Unplaced"/>
</dbReference>
<dbReference type="GO" id="GO:0006357">
    <property type="term" value="P:regulation of transcription by RNA polymerase II"/>
    <property type="evidence" value="ECO:0007669"/>
    <property type="project" value="UniProtKB-ARBA"/>
</dbReference>